<dbReference type="GeneID" id="36408866"/>
<dbReference type="Proteomes" id="UP000054928">
    <property type="component" value="Unassembled WGS sequence"/>
</dbReference>
<evidence type="ECO:0000313" key="2">
    <source>
        <dbReference type="Proteomes" id="UP000054928"/>
    </source>
</evidence>
<sequence length="123" mass="13134">MPHGVILCQRTAAAAGDIVFLTQSATNNVSECLRVLPTGALAVNATANAGITCFGSANYVDGSYQKVLDLQSNNVSPIDFCIEIKSGTNATSTNATWMGNLTNNDLRFGVNRVKQLEMELKHK</sequence>
<dbReference type="AlphaFoldDB" id="A0A0P1AR52"/>
<proteinExistence type="predicted"/>
<reference evidence="2" key="1">
    <citation type="submission" date="2014-09" db="EMBL/GenBank/DDBJ databases">
        <authorList>
            <person name="Sharma Rahul"/>
            <person name="Thines Marco"/>
        </authorList>
    </citation>
    <scope>NUCLEOTIDE SEQUENCE [LARGE SCALE GENOMIC DNA]</scope>
</reference>
<dbReference type="OrthoDB" id="10389451at2759"/>
<accession>A0A0P1AR52</accession>
<dbReference type="RefSeq" id="XP_024579989.1">
    <property type="nucleotide sequence ID" value="XM_024729631.1"/>
</dbReference>
<dbReference type="STRING" id="4781.A0A0P1AR52"/>
<evidence type="ECO:0000313" key="1">
    <source>
        <dbReference type="EMBL" id="CEG43620.1"/>
    </source>
</evidence>
<name>A0A0P1AR52_PLAHL</name>
<dbReference type="EMBL" id="CCYD01000667">
    <property type="protein sequence ID" value="CEG43620.1"/>
    <property type="molecule type" value="Genomic_DNA"/>
</dbReference>
<keyword evidence="2" id="KW-1185">Reference proteome</keyword>
<organism evidence="1 2">
    <name type="scientific">Plasmopara halstedii</name>
    <name type="common">Downy mildew of sunflower</name>
    <dbReference type="NCBI Taxonomy" id="4781"/>
    <lineage>
        <taxon>Eukaryota</taxon>
        <taxon>Sar</taxon>
        <taxon>Stramenopiles</taxon>
        <taxon>Oomycota</taxon>
        <taxon>Peronosporomycetes</taxon>
        <taxon>Peronosporales</taxon>
        <taxon>Peronosporaceae</taxon>
        <taxon>Plasmopara</taxon>
    </lineage>
</organism>
<protein>
    <submittedName>
        <fullName evidence="1">Uncharacterized protein</fullName>
    </submittedName>
</protein>